<dbReference type="GO" id="GO:0000340">
    <property type="term" value="F:RNA 7-methylguanosine cap binding"/>
    <property type="evidence" value="ECO:0007669"/>
    <property type="project" value="InterPro"/>
</dbReference>
<evidence type="ECO:0000256" key="1">
    <source>
        <dbReference type="SAM" id="MobiDB-lite"/>
    </source>
</evidence>
<dbReference type="GO" id="GO:0005634">
    <property type="term" value="C:nucleus"/>
    <property type="evidence" value="ECO:0007669"/>
    <property type="project" value="TreeGrafter"/>
</dbReference>
<dbReference type="AlphaFoldDB" id="A0A1W5CU70"/>
<dbReference type="Pfam" id="PF10309">
    <property type="entry name" value="NCBP3"/>
    <property type="match status" value="1"/>
</dbReference>
<evidence type="ECO:0000313" key="3">
    <source>
        <dbReference type="Proteomes" id="UP000192927"/>
    </source>
</evidence>
<feature type="compositionally biased region" description="Basic and acidic residues" evidence="1">
    <location>
        <begin position="332"/>
        <end position="349"/>
    </location>
</feature>
<dbReference type="EMBL" id="FWEW01000275">
    <property type="protein sequence ID" value="SLM34393.1"/>
    <property type="molecule type" value="Genomic_DNA"/>
</dbReference>
<evidence type="ECO:0008006" key="4">
    <source>
        <dbReference type="Google" id="ProtNLM"/>
    </source>
</evidence>
<feature type="compositionally biased region" description="Polar residues" evidence="1">
    <location>
        <begin position="47"/>
        <end position="79"/>
    </location>
</feature>
<feature type="region of interest" description="Disordered" evidence="1">
    <location>
        <begin position="44"/>
        <end position="82"/>
    </location>
</feature>
<keyword evidence="3" id="KW-1185">Reference proteome</keyword>
<dbReference type="PANTHER" id="PTHR16291">
    <property type="entry name" value="NUCLEAR CAP-BINDING PROTEIN SUBUNIT 3"/>
    <property type="match status" value="1"/>
</dbReference>
<evidence type="ECO:0000313" key="2">
    <source>
        <dbReference type="EMBL" id="SLM34393.1"/>
    </source>
</evidence>
<sequence length="536" mass="60025">MDMDGDMDIDMDIDLGPVADLDVFQPVFTSDSFQETHEWRRKLRSGQIESQQSLISPSTQHTTVTPTQSSDVEPQQATSHKVHIRGVDDLTTADIKAFSAEHFPSGIPTRVEWIDDTSANIAFDTPAQALAALAQFSFHNANDVEKIPELQLRRAKELSTHPQSNLHVRIALFTDQKHPRAYETSRFYLMHPEHDPRERHRRQRSSQDGYGDYRRRRYGHEEHRRRRDDDNDRGYVASMYDDDSSALAVRGNGHQGRRGSRSTLSSEDENNSSRGPYHRSERSRGISLRSGRHGGSSGRLRDRSASPGQVGSEHSDSNRRGLRRRTPPPRYQSREPHLLPGPNERKELFPSKSTIQKDICTQPRDTRSSGQARELFPNKQVAVNLKKELFPSKMNTSHHRRSDAFDAADETADLFATGMSVPFTDGAIDTRSSSRNLADRITHGTSSNFGRLKDSDTEPDADALGNLDSGGFNIRGAAKQQDLGFSIRGIAAESVSGVPVKELFPGKSAGNAGKELFSEKLRGRGGRRNRAEDMFN</sequence>
<protein>
    <recommendedName>
        <fullName evidence="4">Nucleotide-binding, alpha-beta plait</fullName>
    </recommendedName>
</protein>
<feature type="region of interest" description="Disordered" evidence="1">
    <location>
        <begin position="515"/>
        <end position="536"/>
    </location>
</feature>
<organism evidence="2 3">
    <name type="scientific">Lasallia pustulata</name>
    <dbReference type="NCBI Taxonomy" id="136370"/>
    <lineage>
        <taxon>Eukaryota</taxon>
        <taxon>Fungi</taxon>
        <taxon>Dikarya</taxon>
        <taxon>Ascomycota</taxon>
        <taxon>Pezizomycotina</taxon>
        <taxon>Lecanoromycetes</taxon>
        <taxon>OSLEUM clade</taxon>
        <taxon>Umbilicariomycetidae</taxon>
        <taxon>Umbilicariales</taxon>
        <taxon>Umbilicariaceae</taxon>
        <taxon>Lasallia</taxon>
    </lineage>
</organism>
<feature type="compositionally biased region" description="Basic and acidic residues" evidence="1">
    <location>
        <begin position="219"/>
        <end position="233"/>
    </location>
</feature>
<proteinExistence type="predicted"/>
<dbReference type="InterPro" id="IPR019416">
    <property type="entry name" value="NCBP3"/>
</dbReference>
<name>A0A1W5CU70_9LECA</name>
<accession>A0A1W5CU70</accession>
<feature type="region of interest" description="Disordered" evidence="1">
    <location>
        <begin position="191"/>
        <end position="375"/>
    </location>
</feature>
<dbReference type="PANTHER" id="PTHR16291:SF0">
    <property type="entry name" value="NUCLEAR CAP-BINDING PROTEIN SUBUNIT 3"/>
    <property type="match status" value="1"/>
</dbReference>
<dbReference type="Proteomes" id="UP000192927">
    <property type="component" value="Unassembled WGS sequence"/>
</dbReference>
<reference evidence="3" key="1">
    <citation type="submission" date="2017-03" db="EMBL/GenBank/DDBJ databases">
        <authorList>
            <person name="Sharma R."/>
            <person name="Thines M."/>
        </authorList>
    </citation>
    <scope>NUCLEOTIDE SEQUENCE [LARGE SCALE GENOMIC DNA]</scope>
</reference>
<dbReference type="GO" id="GO:0003729">
    <property type="term" value="F:mRNA binding"/>
    <property type="evidence" value="ECO:0007669"/>
    <property type="project" value="InterPro"/>
</dbReference>